<dbReference type="AlphaFoldDB" id="A0A1F4XNE1"/>
<dbReference type="InterPro" id="IPR009057">
    <property type="entry name" value="Homeodomain-like_sf"/>
</dbReference>
<dbReference type="SUPFAM" id="SSF46689">
    <property type="entry name" value="Homeodomain-like"/>
    <property type="match status" value="1"/>
</dbReference>
<dbReference type="Pfam" id="PF13683">
    <property type="entry name" value="rve_3"/>
    <property type="match status" value="1"/>
</dbReference>
<dbReference type="Gene3D" id="3.30.420.10">
    <property type="entry name" value="Ribonuclease H-like superfamily/Ribonuclease H"/>
    <property type="match status" value="1"/>
</dbReference>
<evidence type="ECO:0000259" key="1">
    <source>
        <dbReference type="PROSITE" id="PS50994"/>
    </source>
</evidence>
<comment type="caution">
    <text evidence="2">The sequence shown here is derived from an EMBL/GenBank/DDBJ whole genome shotgun (WGS) entry which is preliminary data.</text>
</comment>
<dbReference type="Proteomes" id="UP000177564">
    <property type="component" value="Unassembled WGS sequence"/>
</dbReference>
<sequence length="310" mass="35773">MFQYLGTTLHNMTYMAYSMNPALPRVRREAVSLVKQKGWSTRKVARHFGYTHSAVVKWCKKDPTGGLRRIETLSSKPKTSPRALSREIVHAIIKKRVGRRRCGQVIHRELLKDGIAVSLCSVQRTLKRCHLLKERSPWKRPHDATPRPEATRAGALLQCDTVHFLLPDGARLYVYTLIDLYSRWAYAEVSLKLRAYKSASFIARAQRKAPFDFAMIQTDHGPEFSTRFTHILLRDNVAHRHSRVRQCNDNAHVERFNRTLQDECLTGVVRSIPTFKKALATYLPYYNGERMHMGLDFKTPTQMLQAVPRS</sequence>
<organism evidence="2 3">
    <name type="scientific">Candidatus Adlerbacteria bacterium RIFCSPHIGHO2_02_FULL_52_17</name>
    <dbReference type="NCBI Taxonomy" id="1797240"/>
    <lineage>
        <taxon>Bacteria</taxon>
        <taxon>Candidatus Adleribacteriota</taxon>
    </lineage>
</organism>
<dbReference type="PANTHER" id="PTHR46889">
    <property type="entry name" value="TRANSPOSASE INSF FOR INSERTION SEQUENCE IS3B-RELATED"/>
    <property type="match status" value="1"/>
</dbReference>
<dbReference type="PROSITE" id="PS50994">
    <property type="entry name" value="INTEGRASE"/>
    <property type="match status" value="1"/>
</dbReference>
<dbReference type="GO" id="GO:0003676">
    <property type="term" value="F:nucleic acid binding"/>
    <property type="evidence" value="ECO:0007669"/>
    <property type="project" value="InterPro"/>
</dbReference>
<dbReference type="InterPro" id="IPR050900">
    <property type="entry name" value="Transposase_IS3/IS150/IS904"/>
</dbReference>
<dbReference type="InterPro" id="IPR036397">
    <property type="entry name" value="RNaseH_sf"/>
</dbReference>
<dbReference type="STRING" id="1797240.A3D68_00195"/>
<dbReference type="EMBL" id="MEWU01000027">
    <property type="protein sequence ID" value="OGC83167.1"/>
    <property type="molecule type" value="Genomic_DNA"/>
</dbReference>
<protein>
    <recommendedName>
        <fullName evidence="1">Integrase catalytic domain-containing protein</fullName>
    </recommendedName>
</protein>
<feature type="domain" description="Integrase catalytic" evidence="1">
    <location>
        <begin position="144"/>
        <end position="308"/>
    </location>
</feature>
<reference evidence="2 3" key="1">
    <citation type="journal article" date="2016" name="Nat. Commun.">
        <title>Thousands of microbial genomes shed light on interconnected biogeochemical processes in an aquifer system.</title>
        <authorList>
            <person name="Anantharaman K."/>
            <person name="Brown C.T."/>
            <person name="Hug L.A."/>
            <person name="Sharon I."/>
            <person name="Castelle C.J."/>
            <person name="Probst A.J."/>
            <person name="Thomas B.C."/>
            <person name="Singh A."/>
            <person name="Wilkins M.J."/>
            <person name="Karaoz U."/>
            <person name="Brodie E.L."/>
            <person name="Williams K.H."/>
            <person name="Hubbard S.S."/>
            <person name="Banfield J.F."/>
        </authorList>
    </citation>
    <scope>NUCLEOTIDE SEQUENCE [LARGE SCALE GENOMIC DNA]</scope>
</reference>
<dbReference type="PANTHER" id="PTHR46889:SF4">
    <property type="entry name" value="TRANSPOSASE INSO FOR INSERTION SEQUENCE ELEMENT IS911B-RELATED"/>
    <property type="match status" value="1"/>
</dbReference>
<evidence type="ECO:0000313" key="2">
    <source>
        <dbReference type="EMBL" id="OGC83167.1"/>
    </source>
</evidence>
<proteinExistence type="predicted"/>
<dbReference type="GO" id="GO:0015074">
    <property type="term" value="P:DNA integration"/>
    <property type="evidence" value="ECO:0007669"/>
    <property type="project" value="InterPro"/>
</dbReference>
<dbReference type="SUPFAM" id="SSF53098">
    <property type="entry name" value="Ribonuclease H-like"/>
    <property type="match status" value="1"/>
</dbReference>
<dbReference type="InterPro" id="IPR001584">
    <property type="entry name" value="Integrase_cat-core"/>
</dbReference>
<dbReference type="InterPro" id="IPR012337">
    <property type="entry name" value="RNaseH-like_sf"/>
</dbReference>
<accession>A0A1F4XNE1</accession>
<evidence type="ECO:0000313" key="3">
    <source>
        <dbReference type="Proteomes" id="UP000177564"/>
    </source>
</evidence>
<name>A0A1F4XNE1_9BACT</name>
<gene>
    <name evidence="2" type="ORF">A3D68_00195</name>
</gene>